<feature type="chain" id="PRO_5004979646" description="Pyruvate/2-oxoglutarate dehydrogenase complex, dihydrolipoamide acyltransferase (E2) component" evidence="2">
    <location>
        <begin position="23"/>
        <end position="177"/>
    </location>
</feature>
<dbReference type="AlphaFoldDB" id="X7ED36"/>
<protein>
    <recommendedName>
        <fullName evidence="5">Pyruvate/2-oxoglutarate dehydrogenase complex, dihydrolipoamide acyltransferase (E2) component</fullName>
    </recommendedName>
</protein>
<feature type="compositionally biased region" description="Polar residues" evidence="1">
    <location>
        <begin position="55"/>
        <end position="67"/>
    </location>
</feature>
<evidence type="ECO:0000313" key="4">
    <source>
        <dbReference type="Proteomes" id="UP000022447"/>
    </source>
</evidence>
<gene>
    <name evidence="3" type="ORF">OCH239_06565</name>
</gene>
<dbReference type="Proteomes" id="UP000022447">
    <property type="component" value="Unassembled WGS sequence"/>
</dbReference>
<keyword evidence="2" id="KW-0732">Signal</keyword>
<sequence length="177" mass="18849">MMSKRQMAVALALLALGACSSARDGETNLRNLNTYRGSPEEFGIVPNKPLADPPSFSQLPAPTTGTGNRADVTPLADAVAALGGDPSRLAERGIPTSDAALVAAAGRNGVDGSIRQDLAAADAAFRRRASIFNWKLVPDNEYNRAYRRQSLDAQDWLARVRQPGTNIRTPSAPPPRN</sequence>
<dbReference type="InterPro" id="IPR021395">
    <property type="entry name" value="DUF3035"/>
</dbReference>
<evidence type="ECO:0000256" key="1">
    <source>
        <dbReference type="SAM" id="MobiDB-lite"/>
    </source>
</evidence>
<dbReference type="EMBL" id="JALZ01000017">
    <property type="protein sequence ID" value="ETX13852.1"/>
    <property type="molecule type" value="Genomic_DNA"/>
</dbReference>
<dbReference type="eggNOG" id="ENOG50319MP">
    <property type="taxonomic scope" value="Bacteria"/>
</dbReference>
<keyword evidence="4" id="KW-1185">Reference proteome</keyword>
<dbReference type="PROSITE" id="PS51257">
    <property type="entry name" value="PROKAR_LIPOPROTEIN"/>
    <property type="match status" value="1"/>
</dbReference>
<comment type="caution">
    <text evidence="3">The sequence shown here is derived from an EMBL/GenBank/DDBJ whole genome shotgun (WGS) entry which is preliminary data.</text>
</comment>
<feature type="signal peptide" evidence="2">
    <location>
        <begin position="1"/>
        <end position="22"/>
    </location>
</feature>
<accession>X7ED36</accession>
<feature type="region of interest" description="Disordered" evidence="1">
    <location>
        <begin position="40"/>
        <end position="68"/>
    </location>
</feature>
<evidence type="ECO:0000256" key="2">
    <source>
        <dbReference type="SAM" id="SignalP"/>
    </source>
</evidence>
<name>X7ED36_9RHOB</name>
<dbReference type="Pfam" id="PF11233">
    <property type="entry name" value="DUF3035"/>
    <property type="match status" value="1"/>
</dbReference>
<dbReference type="STRING" id="1449350.OCH239_06565"/>
<evidence type="ECO:0008006" key="5">
    <source>
        <dbReference type="Google" id="ProtNLM"/>
    </source>
</evidence>
<organism evidence="3 4">
    <name type="scientific">Roseivivax halodurans JCM 10272</name>
    <dbReference type="NCBI Taxonomy" id="1449350"/>
    <lineage>
        <taxon>Bacteria</taxon>
        <taxon>Pseudomonadati</taxon>
        <taxon>Pseudomonadota</taxon>
        <taxon>Alphaproteobacteria</taxon>
        <taxon>Rhodobacterales</taxon>
        <taxon>Roseobacteraceae</taxon>
        <taxon>Roseivivax</taxon>
    </lineage>
</organism>
<evidence type="ECO:0000313" key="3">
    <source>
        <dbReference type="EMBL" id="ETX13852.1"/>
    </source>
</evidence>
<reference evidence="3 4" key="1">
    <citation type="submission" date="2014-01" db="EMBL/GenBank/DDBJ databases">
        <title>Roseivivax halodurans JCM 10272 Genome Sequencing.</title>
        <authorList>
            <person name="Lai Q."/>
            <person name="Li G."/>
            <person name="Shao Z."/>
        </authorList>
    </citation>
    <scope>NUCLEOTIDE SEQUENCE [LARGE SCALE GENOMIC DNA]</scope>
    <source>
        <strain evidence="3 4">JCM 10272</strain>
    </source>
</reference>
<proteinExistence type="predicted"/>